<protein>
    <submittedName>
        <fullName evidence="1">Uncharacterized protein</fullName>
    </submittedName>
</protein>
<accession>A0A7S4M9W9</accession>
<sequence length="100" mass="11460">MGIGKEDSCWVWKLLTRMCSQGKTVYVPVFVHSFQSLQQQLIYMSLHSTFRSENGHGPLLDFSLPRSIAWRTERCNSINQPSVCCHPVLHPVPLISYDQP</sequence>
<gene>
    <name evidence="1" type="ORF">VSP0166_LOCUS4659</name>
</gene>
<proteinExistence type="predicted"/>
<name>A0A7S4M9W9_9EUKA</name>
<organism evidence="1">
    <name type="scientific">Vannella robusta</name>
    <dbReference type="NCBI Taxonomy" id="1487602"/>
    <lineage>
        <taxon>Eukaryota</taxon>
        <taxon>Amoebozoa</taxon>
        <taxon>Discosea</taxon>
        <taxon>Flabellinia</taxon>
        <taxon>Vannellidae</taxon>
        <taxon>Vannella</taxon>
    </lineage>
</organism>
<dbReference type="AlphaFoldDB" id="A0A7S4M9W9"/>
<reference evidence="1" key="1">
    <citation type="submission" date="2021-01" db="EMBL/GenBank/DDBJ databases">
        <authorList>
            <person name="Corre E."/>
            <person name="Pelletier E."/>
            <person name="Niang G."/>
            <person name="Scheremetjew M."/>
            <person name="Finn R."/>
            <person name="Kale V."/>
            <person name="Holt S."/>
            <person name="Cochrane G."/>
            <person name="Meng A."/>
            <person name="Brown T."/>
            <person name="Cohen L."/>
        </authorList>
    </citation>
    <scope>NUCLEOTIDE SEQUENCE</scope>
    <source>
        <strain evidence="1">DIVA3 518/3/11/1/6</strain>
    </source>
</reference>
<dbReference type="EMBL" id="HBKP01006477">
    <property type="protein sequence ID" value="CAE2209569.1"/>
    <property type="molecule type" value="Transcribed_RNA"/>
</dbReference>
<evidence type="ECO:0000313" key="1">
    <source>
        <dbReference type="EMBL" id="CAE2209569.1"/>
    </source>
</evidence>